<dbReference type="Gene3D" id="3.40.30.10">
    <property type="entry name" value="Glutaredoxin"/>
    <property type="match status" value="1"/>
</dbReference>
<gene>
    <name evidence="2" type="ordered locus">Halhy_3750</name>
</gene>
<dbReference type="GO" id="GO:0016491">
    <property type="term" value="F:oxidoreductase activity"/>
    <property type="evidence" value="ECO:0007669"/>
    <property type="project" value="InterPro"/>
</dbReference>
<dbReference type="CDD" id="cd02966">
    <property type="entry name" value="TlpA_like_family"/>
    <property type="match status" value="1"/>
</dbReference>
<dbReference type="KEGG" id="hhy:Halhy_3750"/>
<feature type="domain" description="Thioredoxin" evidence="1">
    <location>
        <begin position="243"/>
        <end position="381"/>
    </location>
</feature>
<dbReference type="PANTHER" id="PTHR42852">
    <property type="entry name" value="THIOL:DISULFIDE INTERCHANGE PROTEIN DSBE"/>
    <property type="match status" value="1"/>
</dbReference>
<accession>F4L115</accession>
<dbReference type="EMBL" id="CP002691">
    <property type="protein sequence ID" value="AEE51602.1"/>
    <property type="molecule type" value="Genomic_DNA"/>
</dbReference>
<dbReference type="InterPro" id="IPR013740">
    <property type="entry name" value="Redoxin"/>
</dbReference>
<dbReference type="InterPro" id="IPR036249">
    <property type="entry name" value="Thioredoxin-like_sf"/>
</dbReference>
<dbReference type="InterPro" id="IPR025380">
    <property type="entry name" value="DUF4369"/>
</dbReference>
<sequence length="381" mass="42785">MRTIFLFFLLAISVKSSGQTNLFTVSGKIKGLDSKYLSMYIYDDSFPKGSRSDTIPVEHEVFSFTTSIPKTAMVVIYPNVERTVKRVGRGYYPAKSSQFMFIASPGSKISFSGEITDFVNAYPTGDPTNADLAALNKAVYPLMNQALNIQVKIANKRVTDTLLIKAMQDTAEQCDQAIVELKKKFLAQNTASVTTAWLLSDMMIRSQVSSDEAMEAFGKMDPKLADISYYQEVAERIDGIKKTKVGSPVPEINSLNTFDGKPFVLSALKGKYVVLDFWGTWCGPCIAGMPKMKEYLNKYPDKMEIVGVAQESDSGERWKKFIENSDYKWHHVLSRKNENYVLKFNVAGFPTKIIVDPKGVIIGRYVGEDEEIYQKLDELLK</sequence>
<dbReference type="InterPro" id="IPR013766">
    <property type="entry name" value="Thioredoxin_domain"/>
</dbReference>
<keyword evidence="3" id="KW-1185">Reference proteome</keyword>
<dbReference type="HOGENOM" id="CLU_042529_1_0_10"/>
<reference key="2">
    <citation type="submission" date="2011-04" db="EMBL/GenBank/DDBJ databases">
        <title>Complete sequence of chromosome of Haliscomenobacter hydrossis DSM 1100.</title>
        <authorList>
            <consortium name="US DOE Joint Genome Institute (JGI-PGF)"/>
            <person name="Lucas S."/>
            <person name="Han J."/>
            <person name="Lapidus A."/>
            <person name="Bruce D."/>
            <person name="Goodwin L."/>
            <person name="Pitluck S."/>
            <person name="Peters L."/>
            <person name="Kyrpides N."/>
            <person name="Mavromatis K."/>
            <person name="Ivanova N."/>
            <person name="Ovchinnikova G."/>
            <person name="Pagani I."/>
            <person name="Daligault H."/>
            <person name="Detter J.C."/>
            <person name="Han C."/>
            <person name="Land M."/>
            <person name="Hauser L."/>
            <person name="Markowitz V."/>
            <person name="Cheng J.-F."/>
            <person name="Hugenholtz P."/>
            <person name="Woyke T."/>
            <person name="Wu D."/>
            <person name="Verbarg S."/>
            <person name="Frueling A."/>
            <person name="Brambilla E."/>
            <person name="Klenk H.-P."/>
            <person name="Eisen J.A."/>
        </authorList>
    </citation>
    <scope>NUCLEOTIDE SEQUENCE</scope>
    <source>
        <strain>DSM 1100</strain>
    </source>
</reference>
<dbReference type="Proteomes" id="UP000008461">
    <property type="component" value="Chromosome"/>
</dbReference>
<dbReference type="InterPro" id="IPR050553">
    <property type="entry name" value="Thioredoxin_ResA/DsbE_sf"/>
</dbReference>
<reference evidence="2 3" key="1">
    <citation type="journal article" date="2011" name="Stand. Genomic Sci.">
        <title>Complete genome sequence of Haliscomenobacter hydrossis type strain (O).</title>
        <authorList>
            <consortium name="US DOE Joint Genome Institute (JGI-PGF)"/>
            <person name="Daligault H."/>
            <person name="Lapidus A."/>
            <person name="Zeytun A."/>
            <person name="Nolan M."/>
            <person name="Lucas S."/>
            <person name="Del Rio T.G."/>
            <person name="Tice H."/>
            <person name="Cheng J.F."/>
            <person name="Tapia R."/>
            <person name="Han C."/>
            <person name="Goodwin L."/>
            <person name="Pitluck S."/>
            <person name="Liolios K."/>
            <person name="Pagani I."/>
            <person name="Ivanova N."/>
            <person name="Huntemann M."/>
            <person name="Mavromatis K."/>
            <person name="Mikhailova N."/>
            <person name="Pati A."/>
            <person name="Chen A."/>
            <person name="Palaniappan K."/>
            <person name="Land M."/>
            <person name="Hauser L."/>
            <person name="Brambilla E.M."/>
            <person name="Rohde M."/>
            <person name="Verbarg S."/>
            <person name="Goker M."/>
            <person name="Bristow J."/>
            <person name="Eisen J.A."/>
            <person name="Markowitz V."/>
            <person name="Hugenholtz P."/>
            <person name="Kyrpides N.C."/>
            <person name="Klenk H.P."/>
            <person name="Woyke T."/>
        </authorList>
    </citation>
    <scope>NUCLEOTIDE SEQUENCE [LARGE SCALE GENOMIC DNA]</scope>
    <source>
        <strain evidence="3">ATCC 27775 / DSM 1100 / LMG 10767 / O</strain>
    </source>
</reference>
<dbReference type="AlphaFoldDB" id="F4L115"/>
<dbReference type="Pfam" id="PF14289">
    <property type="entry name" value="DUF4369"/>
    <property type="match status" value="1"/>
</dbReference>
<dbReference type="Pfam" id="PF08534">
    <property type="entry name" value="Redoxin"/>
    <property type="match status" value="1"/>
</dbReference>
<dbReference type="PROSITE" id="PS51352">
    <property type="entry name" value="THIOREDOXIN_2"/>
    <property type="match status" value="1"/>
</dbReference>
<dbReference type="OrthoDB" id="710833at2"/>
<dbReference type="PANTHER" id="PTHR42852:SF13">
    <property type="entry name" value="PROTEIN DIPZ"/>
    <property type="match status" value="1"/>
</dbReference>
<protein>
    <submittedName>
        <fullName evidence="2">Redoxin domain protein</fullName>
    </submittedName>
</protein>
<dbReference type="RefSeq" id="WP_013766141.1">
    <property type="nucleotide sequence ID" value="NC_015510.1"/>
</dbReference>
<dbReference type="STRING" id="760192.Halhy_3750"/>
<name>F4L115_HALH1</name>
<proteinExistence type="predicted"/>
<evidence type="ECO:0000313" key="3">
    <source>
        <dbReference type="Proteomes" id="UP000008461"/>
    </source>
</evidence>
<evidence type="ECO:0000259" key="1">
    <source>
        <dbReference type="PROSITE" id="PS51352"/>
    </source>
</evidence>
<dbReference type="eggNOG" id="COG0526">
    <property type="taxonomic scope" value="Bacteria"/>
</dbReference>
<evidence type="ECO:0000313" key="2">
    <source>
        <dbReference type="EMBL" id="AEE51602.1"/>
    </source>
</evidence>
<dbReference type="SUPFAM" id="SSF52833">
    <property type="entry name" value="Thioredoxin-like"/>
    <property type="match status" value="1"/>
</dbReference>
<organism evidence="2 3">
    <name type="scientific">Haliscomenobacter hydrossis (strain ATCC 27775 / DSM 1100 / LMG 10767 / O)</name>
    <dbReference type="NCBI Taxonomy" id="760192"/>
    <lineage>
        <taxon>Bacteria</taxon>
        <taxon>Pseudomonadati</taxon>
        <taxon>Bacteroidota</taxon>
        <taxon>Saprospiria</taxon>
        <taxon>Saprospirales</taxon>
        <taxon>Haliscomenobacteraceae</taxon>
        <taxon>Haliscomenobacter</taxon>
    </lineage>
</organism>